<reference evidence="1" key="1">
    <citation type="journal article" date="2021" name="Genome Biol. Evol.">
        <title>A High-Quality Reference Genome for a Parasitic Bivalve with Doubly Uniparental Inheritance (Bivalvia: Unionida).</title>
        <authorList>
            <person name="Smith C.H."/>
        </authorList>
    </citation>
    <scope>NUCLEOTIDE SEQUENCE</scope>
    <source>
        <strain evidence="1">CHS0354</strain>
    </source>
</reference>
<dbReference type="Proteomes" id="UP001195483">
    <property type="component" value="Unassembled WGS sequence"/>
</dbReference>
<protein>
    <submittedName>
        <fullName evidence="1">Uncharacterized protein</fullName>
    </submittedName>
</protein>
<evidence type="ECO:0000313" key="1">
    <source>
        <dbReference type="EMBL" id="KAK3593479.1"/>
    </source>
</evidence>
<reference evidence="1" key="3">
    <citation type="submission" date="2023-05" db="EMBL/GenBank/DDBJ databases">
        <authorList>
            <person name="Smith C.H."/>
        </authorList>
    </citation>
    <scope>NUCLEOTIDE SEQUENCE</scope>
    <source>
        <strain evidence="1">CHS0354</strain>
        <tissue evidence="1">Mantle</tissue>
    </source>
</reference>
<dbReference type="EMBL" id="JAEAOA010002171">
    <property type="protein sequence ID" value="KAK3593479.1"/>
    <property type="molecule type" value="Genomic_DNA"/>
</dbReference>
<comment type="caution">
    <text evidence="1">The sequence shown here is derived from an EMBL/GenBank/DDBJ whole genome shotgun (WGS) entry which is preliminary data.</text>
</comment>
<sequence>MEVTLLVGQPFDKPQTLLAVSIIPTYWNFSWRESPFRALNRIKDSFDSELLQWSTELQSHVFPCYTLSEEDNIEYGRSSPLAQIEFGYNGSQPSSNEFSL</sequence>
<dbReference type="AlphaFoldDB" id="A0AAE0SKM7"/>
<evidence type="ECO:0000313" key="2">
    <source>
        <dbReference type="Proteomes" id="UP001195483"/>
    </source>
</evidence>
<name>A0AAE0SKM7_9BIVA</name>
<gene>
    <name evidence="1" type="ORF">CHS0354_037003</name>
</gene>
<accession>A0AAE0SKM7</accession>
<proteinExistence type="predicted"/>
<reference evidence="1" key="2">
    <citation type="journal article" date="2021" name="Genome Biol. Evol.">
        <title>Developing a high-quality reference genome for a parasitic bivalve with doubly uniparental inheritance (Bivalvia: Unionida).</title>
        <authorList>
            <person name="Smith C.H."/>
        </authorList>
    </citation>
    <scope>NUCLEOTIDE SEQUENCE</scope>
    <source>
        <strain evidence="1">CHS0354</strain>
        <tissue evidence="1">Mantle</tissue>
    </source>
</reference>
<organism evidence="1 2">
    <name type="scientific">Potamilus streckersoni</name>
    <dbReference type="NCBI Taxonomy" id="2493646"/>
    <lineage>
        <taxon>Eukaryota</taxon>
        <taxon>Metazoa</taxon>
        <taxon>Spiralia</taxon>
        <taxon>Lophotrochozoa</taxon>
        <taxon>Mollusca</taxon>
        <taxon>Bivalvia</taxon>
        <taxon>Autobranchia</taxon>
        <taxon>Heteroconchia</taxon>
        <taxon>Palaeoheterodonta</taxon>
        <taxon>Unionida</taxon>
        <taxon>Unionoidea</taxon>
        <taxon>Unionidae</taxon>
        <taxon>Ambleminae</taxon>
        <taxon>Lampsilini</taxon>
        <taxon>Potamilus</taxon>
    </lineage>
</organism>
<keyword evidence="2" id="KW-1185">Reference proteome</keyword>